<reference evidence="1 2" key="1">
    <citation type="submission" date="2013-11" db="EMBL/GenBank/DDBJ databases">
        <title>The Genome Sequence of Phytophthora parasitica P10297.</title>
        <authorList>
            <consortium name="The Broad Institute Genomics Platform"/>
            <person name="Russ C."/>
            <person name="Tyler B."/>
            <person name="Panabieres F."/>
            <person name="Shan W."/>
            <person name="Tripathy S."/>
            <person name="Grunwald N."/>
            <person name="Machado M."/>
            <person name="Johnson C.S."/>
            <person name="Walker B."/>
            <person name="Young S.K."/>
            <person name="Zeng Q."/>
            <person name="Gargeya S."/>
            <person name="Fitzgerald M."/>
            <person name="Haas B."/>
            <person name="Abouelleil A."/>
            <person name="Allen A.W."/>
            <person name="Alvarado L."/>
            <person name="Arachchi H.M."/>
            <person name="Berlin A.M."/>
            <person name="Chapman S.B."/>
            <person name="Gainer-Dewar J."/>
            <person name="Goldberg J."/>
            <person name="Griggs A."/>
            <person name="Gujja S."/>
            <person name="Hansen M."/>
            <person name="Howarth C."/>
            <person name="Imamovic A."/>
            <person name="Ireland A."/>
            <person name="Larimer J."/>
            <person name="McCowan C."/>
            <person name="Murphy C."/>
            <person name="Pearson M."/>
            <person name="Poon T.W."/>
            <person name="Priest M."/>
            <person name="Roberts A."/>
            <person name="Saif S."/>
            <person name="Shea T."/>
            <person name="Sisk P."/>
            <person name="Sykes S."/>
            <person name="Wortman J."/>
            <person name="Nusbaum C."/>
            <person name="Birren B."/>
        </authorList>
    </citation>
    <scope>NUCLEOTIDE SEQUENCE [LARGE SCALE GENOMIC DNA]</scope>
    <source>
        <strain evidence="1 2">P10297</strain>
    </source>
</reference>
<dbReference type="EMBL" id="ANIY01000137">
    <property type="protein sequence ID" value="ETP54687.1"/>
    <property type="molecule type" value="Genomic_DNA"/>
</dbReference>
<name>W3A500_PHYNI</name>
<proteinExistence type="predicted"/>
<accession>W3A500</accession>
<dbReference type="AlphaFoldDB" id="W3A500"/>
<comment type="caution">
    <text evidence="1">The sequence shown here is derived from an EMBL/GenBank/DDBJ whole genome shotgun (WGS) entry which is preliminary data.</text>
</comment>
<gene>
    <name evidence="1" type="ORF">F442_00663</name>
</gene>
<dbReference type="Proteomes" id="UP000018948">
    <property type="component" value="Unassembled WGS sequence"/>
</dbReference>
<organism evidence="1 2">
    <name type="scientific">Phytophthora nicotianae P10297</name>
    <dbReference type="NCBI Taxonomy" id="1317064"/>
    <lineage>
        <taxon>Eukaryota</taxon>
        <taxon>Sar</taxon>
        <taxon>Stramenopiles</taxon>
        <taxon>Oomycota</taxon>
        <taxon>Peronosporomycetes</taxon>
        <taxon>Peronosporales</taxon>
        <taxon>Peronosporaceae</taxon>
        <taxon>Phytophthora</taxon>
    </lineage>
</organism>
<sequence length="75" mass="7734">MKMLVVADVDKALVRAKVRHDGPGVGMLGNGCVGGSADPKFVQSVVAWDCRAAVQGFIGRGGVSGDGLRGEGRFF</sequence>
<evidence type="ECO:0000313" key="2">
    <source>
        <dbReference type="Proteomes" id="UP000018948"/>
    </source>
</evidence>
<protein>
    <submittedName>
        <fullName evidence="1">Uncharacterized protein</fullName>
    </submittedName>
</protein>
<evidence type="ECO:0000313" key="1">
    <source>
        <dbReference type="EMBL" id="ETP54687.1"/>
    </source>
</evidence>